<reference evidence="3" key="1">
    <citation type="submission" date="2017-02" db="EMBL/GenBank/DDBJ databases">
        <title>Draft Genome Sequence of the Salt Water Bacterium Oceanospirillum linum ATCC 11336.</title>
        <authorList>
            <person name="Trachtenberg A.M."/>
            <person name="Carney J.G."/>
            <person name="Linnane J.D."/>
            <person name="Rheaume B.A."/>
            <person name="Pitts N.L."/>
            <person name="Mykles D.L."/>
            <person name="Maclea K.S."/>
        </authorList>
    </citation>
    <scope>NUCLEOTIDE SEQUENCE [LARGE SCALE GENOMIC DNA]</scope>
    <source>
        <strain evidence="3">ATCC 11336</strain>
    </source>
</reference>
<proteinExistence type="predicted"/>
<feature type="compositionally biased region" description="Polar residues" evidence="1">
    <location>
        <begin position="40"/>
        <end position="54"/>
    </location>
</feature>
<dbReference type="STRING" id="966.BTA35_0205065"/>
<name>A0A1T1HGH0_OCELI</name>
<sequence length="357" mass="40132">MSRPQFKSPLKAFLHFLLRSLLISLLCQQAHAQWGLIVPETNSPTPDRNTSEKQTTPDEFELIRKGVAQSRNLLGQTASTIGFGLDSLFGAPNKNQPNESAITLRSGLEIQDSGLLTQINTLSFQADLPTASSKLQLLARLGDEHELENRSTNVQTEQTPEPFESRILKADKAGIFLRYIYQHPESLWQTTFDNGFQFTPHSLALEPVSYLRIGQTFLSGTWQIRPVPVIYWAESSGLGTGIALHTLKPIDAITSLQHTTGVNYLFDEQMAYYQHGWQLVQAFTQDLRATSNITFYSTNRAGHLIDEAKISATLRRRIDSDWLFFSVTPADTLSSENNYKSNLSITFQLEAKFGVQY</sequence>
<evidence type="ECO:0000256" key="1">
    <source>
        <dbReference type="SAM" id="MobiDB-lite"/>
    </source>
</evidence>
<dbReference type="EMBL" id="MTSD02000001">
    <property type="protein sequence ID" value="OOV88840.1"/>
    <property type="molecule type" value="Genomic_DNA"/>
</dbReference>
<feature type="signal peptide" evidence="2">
    <location>
        <begin position="1"/>
        <end position="32"/>
    </location>
</feature>
<protein>
    <recommendedName>
        <fullName evidence="5">DUF481 domain-containing protein</fullName>
    </recommendedName>
</protein>
<evidence type="ECO:0000313" key="3">
    <source>
        <dbReference type="EMBL" id="OOV88840.1"/>
    </source>
</evidence>
<evidence type="ECO:0000313" key="4">
    <source>
        <dbReference type="Proteomes" id="UP000190064"/>
    </source>
</evidence>
<evidence type="ECO:0008006" key="5">
    <source>
        <dbReference type="Google" id="ProtNLM"/>
    </source>
</evidence>
<feature type="chain" id="PRO_5011961640" description="DUF481 domain-containing protein" evidence="2">
    <location>
        <begin position="33"/>
        <end position="357"/>
    </location>
</feature>
<organism evidence="3 4">
    <name type="scientific">Oceanospirillum linum</name>
    <dbReference type="NCBI Taxonomy" id="966"/>
    <lineage>
        <taxon>Bacteria</taxon>
        <taxon>Pseudomonadati</taxon>
        <taxon>Pseudomonadota</taxon>
        <taxon>Gammaproteobacteria</taxon>
        <taxon>Oceanospirillales</taxon>
        <taxon>Oceanospirillaceae</taxon>
        <taxon>Oceanospirillum</taxon>
    </lineage>
</organism>
<keyword evidence="2" id="KW-0732">Signal</keyword>
<feature type="region of interest" description="Disordered" evidence="1">
    <location>
        <begin position="38"/>
        <end position="57"/>
    </location>
</feature>
<evidence type="ECO:0000256" key="2">
    <source>
        <dbReference type="SAM" id="SignalP"/>
    </source>
</evidence>
<accession>A0A1T1HGH0</accession>
<dbReference type="Proteomes" id="UP000190064">
    <property type="component" value="Unassembled WGS sequence"/>
</dbReference>
<comment type="caution">
    <text evidence="3">The sequence shown here is derived from an EMBL/GenBank/DDBJ whole genome shotgun (WGS) entry which is preliminary data.</text>
</comment>
<dbReference type="AlphaFoldDB" id="A0A1T1HGH0"/>
<keyword evidence="4" id="KW-1185">Reference proteome</keyword>
<gene>
    <name evidence="3" type="ORF">BTA35_0205065</name>
</gene>